<sequence length="75" mass="9467">MDSDSEEENPDWNRFWGYIPHPEESHHWGVCMQDWHDYEWRKEQEEMDCRKKEEIWKRLVEAMEEKMQSCNYVQT</sequence>
<dbReference type="EMBL" id="PJLB01000001">
    <property type="protein sequence ID" value="PND05994.1"/>
    <property type="molecule type" value="Genomic_DNA"/>
</dbReference>
<dbReference type="RefSeq" id="WP_102747855.1">
    <property type="nucleotide sequence ID" value="NZ_PJLB01000001.1"/>
</dbReference>
<evidence type="ECO:0000313" key="1">
    <source>
        <dbReference type="EMBL" id="PND05994.1"/>
    </source>
</evidence>
<proteinExistence type="predicted"/>
<protein>
    <submittedName>
        <fullName evidence="1">Uncharacterized protein</fullName>
    </submittedName>
</protein>
<dbReference type="Proteomes" id="UP000236075">
    <property type="component" value="Unassembled WGS sequence"/>
</dbReference>
<dbReference type="AlphaFoldDB" id="A0AAX0WMF3"/>
<accession>A0AAX0WMF3</accession>
<gene>
    <name evidence="1" type="ORF">CXT95_00065</name>
</gene>
<comment type="caution">
    <text evidence="1">The sequence shown here is derived from an EMBL/GenBank/DDBJ whole genome shotgun (WGS) entry which is preliminary data.</text>
</comment>
<evidence type="ECO:0000313" key="2">
    <source>
        <dbReference type="Proteomes" id="UP000236075"/>
    </source>
</evidence>
<organism evidence="1 2">
    <name type="scientific">Akkermansia muciniphila</name>
    <dbReference type="NCBI Taxonomy" id="239935"/>
    <lineage>
        <taxon>Bacteria</taxon>
        <taxon>Pseudomonadati</taxon>
        <taxon>Verrucomicrobiota</taxon>
        <taxon>Verrucomicrobiia</taxon>
        <taxon>Verrucomicrobiales</taxon>
        <taxon>Akkermansiaceae</taxon>
        <taxon>Akkermansia</taxon>
    </lineage>
</organism>
<name>A0AAX0WMF3_9BACT</name>
<reference evidence="1 2" key="1">
    <citation type="journal article" date="2017" name="BMC Genomics">
        <title>Genome sequencing of 39 Akkermansia muciniphila isolates reveals its population structure, genomic and functional diverisity, and global distribution in mammalian gut microbiotas.</title>
        <authorList>
            <person name="Guo X."/>
            <person name="Li S."/>
            <person name="Zhang J."/>
            <person name="Wu F."/>
            <person name="Li X."/>
            <person name="Wu D."/>
            <person name="Zhang M."/>
            <person name="Ou Z."/>
            <person name="Jie Z."/>
            <person name="Yan Q."/>
            <person name="Li P."/>
            <person name="Yi J."/>
            <person name="Peng Y."/>
        </authorList>
    </citation>
    <scope>NUCLEOTIDE SEQUENCE [LARGE SCALE GENOMIC DNA]</scope>
    <source>
        <strain evidence="1 2">GP28</strain>
    </source>
</reference>